<comment type="subcellular location">
    <subcellularLocation>
        <location evidence="1">Membrane</location>
        <topology evidence="1">Multi-pass membrane protein</topology>
    </subcellularLocation>
</comment>
<dbReference type="EMBL" id="JACDUR010000005">
    <property type="protein sequence ID" value="MBA2893921.1"/>
    <property type="molecule type" value="Genomic_DNA"/>
</dbReference>
<dbReference type="InterPro" id="IPR006153">
    <property type="entry name" value="Cation/H_exchanger_TM"/>
</dbReference>
<dbReference type="GO" id="GO:0016020">
    <property type="term" value="C:membrane"/>
    <property type="evidence" value="ECO:0007669"/>
    <property type="project" value="UniProtKB-SubCell"/>
</dbReference>
<dbReference type="PANTHER" id="PTHR43562:SF1">
    <property type="entry name" value="NA(+)_H(+) ANTIPORTER YJBQ-RELATED"/>
    <property type="match status" value="1"/>
</dbReference>
<protein>
    <submittedName>
        <fullName evidence="11">Kef-type K+ transport system membrane component KefB</fullName>
    </submittedName>
</protein>
<evidence type="ECO:0000313" key="12">
    <source>
        <dbReference type="Proteomes" id="UP000530928"/>
    </source>
</evidence>
<feature type="transmembrane region" description="Helical" evidence="9">
    <location>
        <begin position="301"/>
        <end position="323"/>
    </location>
</feature>
<organism evidence="11 12">
    <name type="scientific">Nonomuraea soli</name>
    <dbReference type="NCBI Taxonomy" id="1032476"/>
    <lineage>
        <taxon>Bacteria</taxon>
        <taxon>Bacillati</taxon>
        <taxon>Actinomycetota</taxon>
        <taxon>Actinomycetes</taxon>
        <taxon>Streptosporangiales</taxon>
        <taxon>Streptosporangiaceae</taxon>
        <taxon>Nonomuraea</taxon>
    </lineage>
</organism>
<feature type="transmembrane region" description="Helical" evidence="9">
    <location>
        <begin position="92"/>
        <end position="112"/>
    </location>
</feature>
<evidence type="ECO:0000259" key="10">
    <source>
        <dbReference type="Pfam" id="PF00999"/>
    </source>
</evidence>
<evidence type="ECO:0000313" key="11">
    <source>
        <dbReference type="EMBL" id="MBA2893921.1"/>
    </source>
</evidence>
<feature type="transmembrane region" description="Helical" evidence="9">
    <location>
        <begin position="174"/>
        <end position="195"/>
    </location>
</feature>
<evidence type="ECO:0000256" key="4">
    <source>
        <dbReference type="ARBA" id="ARBA00022449"/>
    </source>
</evidence>
<dbReference type="AlphaFoldDB" id="A0A7W0HSQ7"/>
<feature type="transmembrane region" description="Helical" evidence="9">
    <location>
        <begin position="6"/>
        <end position="23"/>
    </location>
</feature>
<feature type="transmembrane region" description="Helical" evidence="9">
    <location>
        <begin position="364"/>
        <end position="385"/>
    </location>
</feature>
<feature type="transmembrane region" description="Helical" evidence="9">
    <location>
        <begin position="35"/>
        <end position="55"/>
    </location>
</feature>
<evidence type="ECO:0000256" key="5">
    <source>
        <dbReference type="ARBA" id="ARBA00022692"/>
    </source>
</evidence>
<evidence type="ECO:0000256" key="2">
    <source>
        <dbReference type="ARBA" id="ARBA00005551"/>
    </source>
</evidence>
<accession>A0A7W0HSQ7</accession>
<feature type="transmembrane region" description="Helical" evidence="9">
    <location>
        <begin position="269"/>
        <end position="289"/>
    </location>
</feature>
<evidence type="ECO:0000256" key="9">
    <source>
        <dbReference type="SAM" id="Phobius"/>
    </source>
</evidence>
<evidence type="ECO:0000256" key="8">
    <source>
        <dbReference type="ARBA" id="ARBA00023136"/>
    </source>
</evidence>
<feature type="domain" description="Cation/H+ exchanger transmembrane" evidence="10">
    <location>
        <begin position="16"/>
        <end position="382"/>
    </location>
</feature>
<keyword evidence="4" id="KW-0050">Antiport</keyword>
<keyword evidence="8 9" id="KW-0472">Membrane</keyword>
<dbReference type="Proteomes" id="UP000530928">
    <property type="component" value="Unassembled WGS sequence"/>
</dbReference>
<keyword evidence="6 9" id="KW-1133">Transmembrane helix</keyword>
<evidence type="ECO:0000256" key="6">
    <source>
        <dbReference type="ARBA" id="ARBA00022989"/>
    </source>
</evidence>
<name>A0A7W0HSQ7_9ACTN</name>
<keyword evidence="12" id="KW-1185">Reference proteome</keyword>
<keyword evidence="5 9" id="KW-0812">Transmembrane</keyword>
<evidence type="ECO:0000256" key="3">
    <source>
        <dbReference type="ARBA" id="ARBA00022448"/>
    </source>
</evidence>
<dbReference type="Pfam" id="PF00999">
    <property type="entry name" value="Na_H_Exchanger"/>
    <property type="match status" value="1"/>
</dbReference>
<feature type="transmembrane region" description="Helical" evidence="9">
    <location>
        <begin position="335"/>
        <end position="352"/>
    </location>
</feature>
<proteinExistence type="inferred from homology"/>
<dbReference type="InterPro" id="IPR038770">
    <property type="entry name" value="Na+/solute_symporter_sf"/>
</dbReference>
<evidence type="ECO:0000256" key="1">
    <source>
        <dbReference type="ARBA" id="ARBA00004141"/>
    </source>
</evidence>
<comment type="similarity">
    <text evidence="2">Belongs to the monovalent cation:proton antiporter 2 (CPA2) transporter (TC 2.A.37) family.</text>
</comment>
<dbReference type="PANTHER" id="PTHR43562">
    <property type="entry name" value="NAPA-TYPE SODIUM/HYDROGEN ANTIPORTER"/>
    <property type="match status" value="1"/>
</dbReference>
<feature type="transmembrane region" description="Helical" evidence="9">
    <location>
        <begin position="61"/>
        <end position="80"/>
    </location>
</feature>
<comment type="caution">
    <text evidence="11">The sequence shown here is derived from an EMBL/GenBank/DDBJ whole genome shotgun (WGS) entry which is preliminary data.</text>
</comment>
<sequence>MSSLDMTGVLVISLAAVLAPIAAASVARVIRVPNVVLEILLGVLVGPVVLGWVQVDELVNAVSEFGLAMLMFMAGFEINFQRVKGRPIRTAALGWFISFGVGMAIGLALFGFTTLAQVVGLCMTTTALGTILPMLRDSGALATPFGGRVLAIGALGEFGPIVAMAFIFSEDEKWHTIVVIALFTVIALTAAAMAARPRHPRLAQLVTATMTTSGQLGIRIVMFVLMLMLWLAASFRLDVLLGAFTAGIVIRLAVKSGPEEEQELVTSKLDAIGFGFLIPFFFVVSGVKLDLKAMFADPGSLLLIPLFLLLFLLVRGLPSLLLARRDPDVRPGEDRAVALFAAAALPLIVVITNTGVEAGVMSTATAAAIVTAGVFSVMIYPLVALRLYRAAERKCEDLPA</sequence>
<gene>
    <name evidence="11" type="ORF">HNR30_005282</name>
</gene>
<keyword evidence="7" id="KW-0406">Ion transport</keyword>
<feature type="transmembrane region" description="Helical" evidence="9">
    <location>
        <begin position="147"/>
        <end position="168"/>
    </location>
</feature>
<dbReference type="Gene3D" id="1.20.1530.20">
    <property type="match status" value="1"/>
</dbReference>
<dbReference type="RefSeq" id="WP_246379183.1">
    <property type="nucleotide sequence ID" value="NZ_BAABAM010000005.1"/>
</dbReference>
<feature type="transmembrane region" description="Helical" evidence="9">
    <location>
        <begin position="216"/>
        <end position="233"/>
    </location>
</feature>
<dbReference type="GO" id="GO:0015297">
    <property type="term" value="F:antiporter activity"/>
    <property type="evidence" value="ECO:0007669"/>
    <property type="project" value="UniProtKB-KW"/>
</dbReference>
<reference evidence="11 12" key="1">
    <citation type="submission" date="2020-07" db="EMBL/GenBank/DDBJ databases">
        <title>Genomic Encyclopedia of Type Strains, Phase IV (KMG-IV): sequencing the most valuable type-strain genomes for metagenomic binning, comparative biology and taxonomic classification.</title>
        <authorList>
            <person name="Goeker M."/>
        </authorList>
    </citation>
    <scope>NUCLEOTIDE SEQUENCE [LARGE SCALE GENOMIC DNA]</scope>
    <source>
        <strain evidence="11 12">DSM 45533</strain>
    </source>
</reference>
<evidence type="ECO:0000256" key="7">
    <source>
        <dbReference type="ARBA" id="ARBA00023065"/>
    </source>
</evidence>
<dbReference type="GO" id="GO:1902600">
    <property type="term" value="P:proton transmembrane transport"/>
    <property type="evidence" value="ECO:0007669"/>
    <property type="project" value="InterPro"/>
</dbReference>
<keyword evidence="3" id="KW-0813">Transport</keyword>